<evidence type="ECO:0000259" key="2">
    <source>
        <dbReference type="Pfam" id="PF14368"/>
    </source>
</evidence>
<feature type="chain" id="PRO_5015558104" description="Bifunctional inhibitor/plant lipid transfer protein/seed storage helical domain-containing protein" evidence="1">
    <location>
        <begin position="30"/>
        <end position="120"/>
    </location>
</feature>
<dbReference type="EMBL" id="PKPP01012528">
    <property type="protein sequence ID" value="PWA42248.1"/>
    <property type="molecule type" value="Genomic_DNA"/>
</dbReference>
<dbReference type="SUPFAM" id="SSF47699">
    <property type="entry name" value="Bifunctional inhibitor/lipid-transfer protein/seed storage 2S albumin"/>
    <property type="match status" value="1"/>
</dbReference>
<evidence type="ECO:0000313" key="4">
    <source>
        <dbReference type="Proteomes" id="UP000245207"/>
    </source>
</evidence>
<dbReference type="AlphaFoldDB" id="A0A2U1KZS4"/>
<dbReference type="GO" id="GO:0005504">
    <property type="term" value="F:fatty acid binding"/>
    <property type="evidence" value="ECO:0007669"/>
    <property type="project" value="InterPro"/>
</dbReference>
<comment type="caution">
    <text evidence="3">The sequence shown here is derived from an EMBL/GenBank/DDBJ whole genome shotgun (WGS) entry which is preliminary data.</text>
</comment>
<keyword evidence="4" id="KW-1185">Reference proteome</keyword>
<dbReference type="InterPro" id="IPR036312">
    <property type="entry name" value="Bifun_inhib/LTP/seed_sf"/>
</dbReference>
<feature type="domain" description="Bifunctional inhibitor/plant lipid transfer protein/seed storage helical" evidence="2">
    <location>
        <begin position="40"/>
        <end position="110"/>
    </location>
</feature>
<dbReference type="PANTHER" id="PTHR33122">
    <property type="entry name" value="LIPID BINDING PROTEIN-RELATED"/>
    <property type="match status" value="1"/>
</dbReference>
<name>A0A2U1KZS4_ARTAN</name>
<dbReference type="InterPro" id="IPR016140">
    <property type="entry name" value="Bifunc_inhib/LTP/seed_store"/>
</dbReference>
<organism evidence="3 4">
    <name type="scientific">Artemisia annua</name>
    <name type="common">Sweet wormwood</name>
    <dbReference type="NCBI Taxonomy" id="35608"/>
    <lineage>
        <taxon>Eukaryota</taxon>
        <taxon>Viridiplantae</taxon>
        <taxon>Streptophyta</taxon>
        <taxon>Embryophyta</taxon>
        <taxon>Tracheophyta</taxon>
        <taxon>Spermatophyta</taxon>
        <taxon>Magnoliopsida</taxon>
        <taxon>eudicotyledons</taxon>
        <taxon>Gunneridae</taxon>
        <taxon>Pentapetalae</taxon>
        <taxon>asterids</taxon>
        <taxon>campanulids</taxon>
        <taxon>Asterales</taxon>
        <taxon>Asteraceae</taxon>
        <taxon>Asteroideae</taxon>
        <taxon>Anthemideae</taxon>
        <taxon>Artemisiinae</taxon>
        <taxon>Artemisia</taxon>
    </lineage>
</organism>
<accession>A0A2U1KZS4</accession>
<protein>
    <recommendedName>
        <fullName evidence="2">Bifunctional inhibitor/plant lipid transfer protein/seed storage helical domain-containing protein</fullName>
    </recommendedName>
</protein>
<evidence type="ECO:0000313" key="3">
    <source>
        <dbReference type="EMBL" id="PWA42248.1"/>
    </source>
</evidence>
<dbReference type="CDD" id="cd00010">
    <property type="entry name" value="AAI_LTSS"/>
    <property type="match status" value="1"/>
</dbReference>
<dbReference type="GO" id="GO:0009627">
    <property type="term" value="P:systemic acquired resistance"/>
    <property type="evidence" value="ECO:0007669"/>
    <property type="project" value="InterPro"/>
</dbReference>
<proteinExistence type="predicted"/>
<dbReference type="InterPro" id="IPR039265">
    <property type="entry name" value="DIR1-like"/>
</dbReference>
<dbReference type="Pfam" id="PF14368">
    <property type="entry name" value="LTP_2"/>
    <property type="match status" value="1"/>
</dbReference>
<dbReference type="Gene3D" id="1.10.110.10">
    <property type="entry name" value="Plant lipid-transfer and hydrophobic proteins"/>
    <property type="match status" value="1"/>
</dbReference>
<keyword evidence="1" id="KW-0732">Signal</keyword>
<feature type="signal peptide" evidence="1">
    <location>
        <begin position="1"/>
        <end position="29"/>
    </location>
</feature>
<gene>
    <name evidence="3" type="ORF">CTI12_AA546690</name>
</gene>
<dbReference type="STRING" id="35608.A0A2U1KZS4"/>
<dbReference type="PANTHER" id="PTHR33122:SF4">
    <property type="entry name" value="OS04G0415800 PROTEIN"/>
    <property type="match status" value="1"/>
</dbReference>
<evidence type="ECO:0000256" key="1">
    <source>
        <dbReference type="SAM" id="SignalP"/>
    </source>
</evidence>
<reference evidence="3 4" key="1">
    <citation type="journal article" date="2018" name="Mol. Plant">
        <title>The genome of Artemisia annua provides insight into the evolution of Asteraceae family and artemisinin biosynthesis.</title>
        <authorList>
            <person name="Shen Q."/>
            <person name="Zhang L."/>
            <person name="Liao Z."/>
            <person name="Wang S."/>
            <person name="Yan T."/>
            <person name="Shi P."/>
            <person name="Liu M."/>
            <person name="Fu X."/>
            <person name="Pan Q."/>
            <person name="Wang Y."/>
            <person name="Lv Z."/>
            <person name="Lu X."/>
            <person name="Zhang F."/>
            <person name="Jiang W."/>
            <person name="Ma Y."/>
            <person name="Chen M."/>
            <person name="Hao X."/>
            <person name="Li L."/>
            <person name="Tang Y."/>
            <person name="Lv G."/>
            <person name="Zhou Y."/>
            <person name="Sun X."/>
            <person name="Brodelius P.E."/>
            <person name="Rose J.K.C."/>
            <person name="Tang K."/>
        </authorList>
    </citation>
    <scope>NUCLEOTIDE SEQUENCE [LARGE SCALE GENOMIC DNA]</scope>
    <source>
        <strain evidence="4">cv. Huhao1</strain>
        <tissue evidence="3">Leaf</tissue>
    </source>
</reference>
<sequence length="120" mass="13006">MAASMKMFHLFSVVLVVLVLITGLSEVDGGGECGMANPEREALKLASCASATQNERAPVDRRCCAHVKRLGKKPQCLCAVMLSHLSKRPGIRPMCAMSIPKRCNIADRPIGYRCGAFIFP</sequence>
<dbReference type="Proteomes" id="UP000245207">
    <property type="component" value="Unassembled WGS sequence"/>
</dbReference>
<dbReference type="OrthoDB" id="678526at2759"/>